<evidence type="ECO:0000256" key="2">
    <source>
        <dbReference type="ARBA" id="ARBA00022679"/>
    </source>
</evidence>
<dbReference type="InterPro" id="IPR013216">
    <property type="entry name" value="Methyltransf_11"/>
</dbReference>
<dbReference type="Gene3D" id="3.40.50.150">
    <property type="entry name" value="Vaccinia Virus protein VP39"/>
    <property type="match status" value="1"/>
</dbReference>
<dbReference type="PANTHER" id="PTHR43464">
    <property type="entry name" value="METHYLTRANSFERASE"/>
    <property type="match status" value="1"/>
</dbReference>
<feature type="domain" description="Methyltransferase type 11" evidence="4">
    <location>
        <begin position="47"/>
        <end position="141"/>
    </location>
</feature>
<name>A0ABZ2Z1X9_9BACT</name>
<protein>
    <submittedName>
        <fullName evidence="5">Methyltransferase domain-containing protein</fullName>
    </submittedName>
</protein>
<keyword evidence="1 5" id="KW-0489">Methyltransferase</keyword>
<dbReference type="CDD" id="cd02440">
    <property type="entry name" value="AdoMet_MTases"/>
    <property type="match status" value="1"/>
</dbReference>
<proteinExistence type="predicted"/>
<dbReference type="Proteomes" id="UP001449657">
    <property type="component" value="Chromosome"/>
</dbReference>
<gene>
    <name evidence="5" type="ORF">WJU22_21375</name>
</gene>
<reference evidence="5 6" key="1">
    <citation type="submission" date="2024-03" db="EMBL/GenBank/DDBJ databases">
        <title>Chitinophaga caseinilytica sp. nov., a casein hydrolysing bacterium isolated from forest soil.</title>
        <authorList>
            <person name="Lee D.S."/>
            <person name="Han D.M."/>
            <person name="Baek J.H."/>
            <person name="Choi D.G."/>
            <person name="Jeon J.H."/>
            <person name="Jeon C.O."/>
        </authorList>
    </citation>
    <scope>NUCLEOTIDE SEQUENCE [LARGE SCALE GENOMIC DNA]</scope>
    <source>
        <strain evidence="5 6">KACC 19118</strain>
    </source>
</reference>
<keyword evidence="6" id="KW-1185">Reference proteome</keyword>
<evidence type="ECO:0000259" key="4">
    <source>
        <dbReference type="Pfam" id="PF08241"/>
    </source>
</evidence>
<dbReference type="InterPro" id="IPR029063">
    <property type="entry name" value="SAM-dependent_MTases_sf"/>
</dbReference>
<dbReference type="SUPFAM" id="SSF53335">
    <property type="entry name" value="S-adenosyl-L-methionine-dependent methyltransferases"/>
    <property type="match status" value="1"/>
</dbReference>
<evidence type="ECO:0000256" key="3">
    <source>
        <dbReference type="ARBA" id="ARBA00022691"/>
    </source>
</evidence>
<accession>A0ABZ2Z1X9</accession>
<evidence type="ECO:0000313" key="5">
    <source>
        <dbReference type="EMBL" id="WZN45455.1"/>
    </source>
</evidence>
<dbReference type="RefSeq" id="WP_341840207.1">
    <property type="nucleotide sequence ID" value="NZ_CP149792.1"/>
</dbReference>
<evidence type="ECO:0000256" key="1">
    <source>
        <dbReference type="ARBA" id="ARBA00022603"/>
    </source>
</evidence>
<sequence length="245" mass="27764">MQQNKYDDPAFFLEYSQMPRSVHGLNAAGEWSVFRRMLPDLEGAHVLDLGCGFGWHCRYVREQGAAMVTGVDISEKMLEKARQTTNDAAIQYLRMPIEDIGFPANSFEVVFSSLALHYVGPYTEVCRKVFNCLKPGGAFVFSCEHPVFTALPQQDWFTDDNGDRLHWPLDRYQDQGLRETSFLGHSVVKYHRTLETLLNGLTNAGFRIQSIAEPQPAADVIAQYPEMIDETRRPIFLLVSAQKPG</sequence>
<dbReference type="EMBL" id="CP150096">
    <property type="protein sequence ID" value="WZN45455.1"/>
    <property type="molecule type" value="Genomic_DNA"/>
</dbReference>
<evidence type="ECO:0000313" key="6">
    <source>
        <dbReference type="Proteomes" id="UP001449657"/>
    </source>
</evidence>
<dbReference type="GO" id="GO:0008168">
    <property type="term" value="F:methyltransferase activity"/>
    <property type="evidence" value="ECO:0007669"/>
    <property type="project" value="UniProtKB-KW"/>
</dbReference>
<dbReference type="Pfam" id="PF08241">
    <property type="entry name" value="Methyltransf_11"/>
    <property type="match status" value="1"/>
</dbReference>
<dbReference type="GO" id="GO:0032259">
    <property type="term" value="P:methylation"/>
    <property type="evidence" value="ECO:0007669"/>
    <property type="project" value="UniProtKB-KW"/>
</dbReference>
<keyword evidence="3" id="KW-0949">S-adenosyl-L-methionine</keyword>
<keyword evidence="2" id="KW-0808">Transferase</keyword>
<dbReference type="PANTHER" id="PTHR43464:SF19">
    <property type="entry name" value="UBIQUINONE BIOSYNTHESIS O-METHYLTRANSFERASE, MITOCHONDRIAL"/>
    <property type="match status" value="1"/>
</dbReference>
<organism evidence="5 6">
    <name type="scientific">Chitinophaga caseinilytica</name>
    <dbReference type="NCBI Taxonomy" id="2267521"/>
    <lineage>
        <taxon>Bacteria</taxon>
        <taxon>Pseudomonadati</taxon>
        <taxon>Bacteroidota</taxon>
        <taxon>Chitinophagia</taxon>
        <taxon>Chitinophagales</taxon>
        <taxon>Chitinophagaceae</taxon>
        <taxon>Chitinophaga</taxon>
    </lineage>
</organism>